<dbReference type="Proteomes" id="UP000472372">
    <property type="component" value="Chromosome 6"/>
</dbReference>
<proteinExistence type="predicted"/>
<accession>A0A6S6W632</accession>
<name>A0A6S6W632_9PLEO</name>
<evidence type="ECO:0000313" key="1">
    <source>
        <dbReference type="EMBL" id="CAE7186147.1"/>
    </source>
</evidence>
<dbReference type="Gene3D" id="1.10.510.10">
    <property type="entry name" value="Transferase(Phosphotransferase) domain 1"/>
    <property type="match status" value="1"/>
</dbReference>
<reference evidence="1" key="1">
    <citation type="submission" date="2021-02" db="EMBL/GenBank/DDBJ databases">
        <authorList>
            <person name="Syme A R."/>
            <person name="Syme A R."/>
            <person name="Moolhuijzen P."/>
        </authorList>
    </citation>
    <scope>NUCLEOTIDE SEQUENCE</scope>
    <source>
        <strain evidence="1">W1-1</strain>
    </source>
</reference>
<protein>
    <submittedName>
        <fullName evidence="1">SPS1</fullName>
    </submittedName>
</protein>
<dbReference type="AlphaFoldDB" id="A0A6S6W632"/>
<evidence type="ECO:0000313" key="2">
    <source>
        <dbReference type="Proteomes" id="UP000472372"/>
    </source>
</evidence>
<dbReference type="SUPFAM" id="SSF56112">
    <property type="entry name" value="Protein kinase-like (PK-like)"/>
    <property type="match status" value="1"/>
</dbReference>
<gene>
    <name evidence="1" type="ORF">PTTW11_06922</name>
</gene>
<dbReference type="InterPro" id="IPR011009">
    <property type="entry name" value="Kinase-like_dom_sf"/>
</dbReference>
<organism evidence="1 2">
    <name type="scientific">Pyrenophora teres f. teres</name>
    <dbReference type="NCBI Taxonomy" id="97479"/>
    <lineage>
        <taxon>Eukaryota</taxon>
        <taxon>Fungi</taxon>
        <taxon>Dikarya</taxon>
        <taxon>Ascomycota</taxon>
        <taxon>Pezizomycotina</taxon>
        <taxon>Dothideomycetes</taxon>
        <taxon>Pleosporomycetidae</taxon>
        <taxon>Pleosporales</taxon>
        <taxon>Pleosporineae</taxon>
        <taxon>Pleosporaceae</taxon>
        <taxon>Pyrenophora</taxon>
    </lineage>
</organism>
<sequence>MSTNHPRSEFSIIRKFTYTTRTTTIYLTEHIPTSTLYIEKRFSPTPSPSPSTLREIAALTRLNAHPHIITRFAHTPNYPYTSLYLQHCPLGSLDTLIKHGTALPDEGFLWKIFWDLALAVCFLATGFGYEETRLLALEGSVVKGKKGGWEKWYG</sequence>
<dbReference type="EMBL" id="HG992982">
    <property type="protein sequence ID" value="CAE7186147.1"/>
    <property type="molecule type" value="Genomic_DNA"/>
</dbReference>